<evidence type="ECO:0000313" key="2">
    <source>
        <dbReference type="EMBL" id="CAG8700682.1"/>
    </source>
</evidence>
<comment type="caution">
    <text evidence="2">The sequence shown here is derived from an EMBL/GenBank/DDBJ whole genome shotgun (WGS) entry which is preliminary data.</text>
</comment>
<feature type="region of interest" description="Disordered" evidence="1">
    <location>
        <begin position="1"/>
        <end position="67"/>
    </location>
</feature>
<evidence type="ECO:0000313" key="3">
    <source>
        <dbReference type="Proteomes" id="UP000789570"/>
    </source>
</evidence>
<dbReference type="AlphaFoldDB" id="A0A9N9N3V9"/>
<feature type="compositionally biased region" description="Basic and acidic residues" evidence="1">
    <location>
        <begin position="24"/>
        <end position="33"/>
    </location>
</feature>
<dbReference type="Proteomes" id="UP000789570">
    <property type="component" value="Unassembled WGS sequence"/>
</dbReference>
<proteinExistence type="predicted"/>
<organism evidence="2 3">
    <name type="scientific">Funneliformis caledonium</name>
    <dbReference type="NCBI Taxonomy" id="1117310"/>
    <lineage>
        <taxon>Eukaryota</taxon>
        <taxon>Fungi</taxon>
        <taxon>Fungi incertae sedis</taxon>
        <taxon>Mucoromycota</taxon>
        <taxon>Glomeromycotina</taxon>
        <taxon>Glomeromycetes</taxon>
        <taxon>Glomerales</taxon>
        <taxon>Glomeraceae</taxon>
        <taxon>Funneliformis</taxon>
    </lineage>
</organism>
<sequence>MSTPGSASKLDEHSGASPQQTFHSSERVVEDQSQKNNSLFRSYIPRTTRQSSPGQDSTENRLASFPERPERELYGNDFLDSPSKAWAQYSDQYAHNQCANETNDATLSKFSNLSDYICEHLDKNNRFGFHQITNGDSLDFVDVEYIEYLNEKFGIIDIKSIFVDRSGLVNWLLDKDGNMYEWNEMEQNLLYMGKNLVDGLTNYFIYPENICQVMNNDDRVPVMVV</sequence>
<dbReference type="EMBL" id="CAJVPQ010007806">
    <property type="protein sequence ID" value="CAG8700682.1"/>
    <property type="molecule type" value="Genomic_DNA"/>
</dbReference>
<evidence type="ECO:0000256" key="1">
    <source>
        <dbReference type="SAM" id="MobiDB-lite"/>
    </source>
</evidence>
<name>A0A9N9N3V9_9GLOM</name>
<protein>
    <submittedName>
        <fullName evidence="2">10362_t:CDS:1</fullName>
    </submittedName>
</protein>
<gene>
    <name evidence="2" type="ORF">FCALED_LOCUS13460</name>
</gene>
<accession>A0A9N9N3V9</accession>
<feature type="compositionally biased region" description="Polar residues" evidence="1">
    <location>
        <begin position="34"/>
        <end position="61"/>
    </location>
</feature>
<reference evidence="2" key="1">
    <citation type="submission" date="2021-06" db="EMBL/GenBank/DDBJ databases">
        <authorList>
            <person name="Kallberg Y."/>
            <person name="Tangrot J."/>
            <person name="Rosling A."/>
        </authorList>
    </citation>
    <scope>NUCLEOTIDE SEQUENCE</scope>
    <source>
        <strain evidence="2">UK204</strain>
    </source>
</reference>
<keyword evidence="3" id="KW-1185">Reference proteome</keyword>
<dbReference type="OrthoDB" id="2441284at2759"/>